<dbReference type="EMBL" id="CP092332">
    <property type="protein sequence ID" value="WGK94553.1"/>
    <property type="molecule type" value="Genomic_DNA"/>
</dbReference>
<evidence type="ECO:0008006" key="4">
    <source>
        <dbReference type="Google" id="ProtNLM"/>
    </source>
</evidence>
<keyword evidence="1" id="KW-1133">Transmembrane helix</keyword>
<gene>
    <name evidence="2" type="ORF">MG292_10790</name>
</gene>
<sequence>MKNLELNPEFNLLGQIDLNSVKIALDRDEMEEIVGGYRNSGGKTVIYGIGAGCFVAGMAGIAASVFTFGAGTVFGITLAGAFCTGAGAGALAYEMTH</sequence>
<keyword evidence="3" id="KW-1185">Reference proteome</keyword>
<feature type="transmembrane region" description="Helical" evidence="1">
    <location>
        <begin position="72"/>
        <end position="93"/>
    </location>
</feature>
<accession>A0ABY8N4I7</accession>
<evidence type="ECO:0000313" key="2">
    <source>
        <dbReference type="EMBL" id="WGK94553.1"/>
    </source>
</evidence>
<protein>
    <recommendedName>
        <fullName evidence="4">Bacteriocin-type signal sequence-containing protein</fullName>
    </recommendedName>
</protein>
<evidence type="ECO:0000256" key="1">
    <source>
        <dbReference type="SAM" id="Phobius"/>
    </source>
</evidence>
<keyword evidence="1" id="KW-0812">Transmembrane</keyword>
<evidence type="ECO:0000313" key="3">
    <source>
        <dbReference type="Proteomes" id="UP001232117"/>
    </source>
</evidence>
<feature type="transmembrane region" description="Helical" evidence="1">
    <location>
        <begin position="45"/>
        <end position="66"/>
    </location>
</feature>
<dbReference type="RefSeq" id="WP_264532721.1">
    <property type="nucleotide sequence ID" value="NZ_CP092332.1"/>
</dbReference>
<dbReference type="Proteomes" id="UP001232117">
    <property type="component" value="Chromosome"/>
</dbReference>
<reference evidence="2 3" key="1">
    <citation type="submission" date="2023-06" db="EMBL/GenBank/DDBJ databases">
        <title>Complete Genome Sequence of Flavobacterium keumense K3R-10.</title>
        <authorList>
            <person name="Jeong H."/>
            <person name="Jhang S.Y."/>
            <person name="Kim J.N."/>
        </authorList>
    </citation>
    <scope>NUCLEOTIDE SEQUENCE [LARGE SCALE GENOMIC DNA]</scope>
    <source>
        <strain evidence="2 3">K3R-10</strain>
    </source>
</reference>
<name>A0ABY8N4I7_9FLAO</name>
<keyword evidence="1" id="KW-0472">Membrane</keyword>
<organism evidence="2 3">
    <name type="scientific">Flavobacterium keumense</name>
    <dbReference type="NCBI Taxonomy" id="1306518"/>
    <lineage>
        <taxon>Bacteria</taxon>
        <taxon>Pseudomonadati</taxon>
        <taxon>Bacteroidota</taxon>
        <taxon>Flavobacteriia</taxon>
        <taxon>Flavobacteriales</taxon>
        <taxon>Flavobacteriaceae</taxon>
        <taxon>Flavobacterium</taxon>
    </lineage>
</organism>
<proteinExistence type="predicted"/>